<dbReference type="RefSeq" id="WP_016481973.1">
    <property type="nucleotide sequence ID" value="NC_021487.1"/>
</dbReference>
<name>S0ESS8_CHTCT</name>
<dbReference type="Pfam" id="PF13557">
    <property type="entry name" value="Phenol_MetA_deg"/>
    <property type="match status" value="1"/>
</dbReference>
<accession>S0ESS8</accession>
<keyword evidence="2" id="KW-1185">Reference proteome</keyword>
<evidence type="ECO:0008006" key="3">
    <source>
        <dbReference type="Google" id="ProtNLM"/>
    </source>
</evidence>
<dbReference type="STRING" id="454171.CP488_00572"/>
<proteinExistence type="predicted"/>
<dbReference type="TCDB" id="9.B.153.3.10">
    <property type="family name" value="the putative beta-barrel porin/alpha amylase or phenol_meta-deg (bbp/aa) family"/>
</dbReference>
<dbReference type="AlphaFoldDB" id="S0ESS8"/>
<evidence type="ECO:0000313" key="2">
    <source>
        <dbReference type="Proteomes" id="UP000014227"/>
    </source>
</evidence>
<dbReference type="PATRIC" id="fig|1303518.3.peg.589"/>
<dbReference type="InParanoid" id="S0ESS8"/>
<dbReference type="Proteomes" id="UP000014227">
    <property type="component" value="Chromosome I"/>
</dbReference>
<evidence type="ECO:0000313" key="1">
    <source>
        <dbReference type="EMBL" id="CCW34411.1"/>
    </source>
</evidence>
<sequence length="265" mass="29745">MLVVCKTWHSVCRLLFICGFLLSLTLRVAFAGPPFITDDPEPVEWHHWEVYISSIYEHTKDGTSGTLPHVEINNGIVPNVQLHLILPMAFSQATGGPLLYGFGDIELGVKYRFVQEGRRRPMVGIFPLLEVPTGDANRGLGSGHLQTFLPIWLQKSWRTWTTYGGGGYWINPGAGNHNYLYLGWLLQKDLNSHLTLGGEVYYNTSPAVGESETMGFNFGGQYNFDDGHHLLFSFGRTFSGDTSFMSYIGFQWTFGPHETSEQEAQ</sequence>
<dbReference type="eggNOG" id="ENOG502ZMVA">
    <property type="taxonomic scope" value="Bacteria"/>
</dbReference>
<organism evidence="1 2">
    <name type="scientific">Chthonomonas calidirosea (strain DSM 23976 / ICMP 18418 / T49)</name>
    <dbReference type="NCBI Taxonomy" id="1303518"/>
    <lineage>
        <taxon>Bacteria</taxon>
        <taxon>Bacillati</taxon>
        <taxon>Armatimonadota</taxon>
        <taxon>Chthonomonadia</taxon>
        <taxon>Chthonomonadales</taxon>
        <taxon>Chthonomonadaceae</taxon>
        <taxon>Chthonomonas</taxon>
    </lineage>
</organism>
<gene>
    <name evidence="1" type="ORF">CCALI_00582</name>
</gene>
<dbReference type="EMBL" id="HF951689">
    <property type="protein sequence ID" value="CCW34411.1"/>
    <property type="molecule type" value="Genomic_DNA"/>
</dbReference>
<dbReference type="InterPro" id="IPR025737">
    <property type="entry name" value="FApF"/>
</dbReference>
<dbReference type="HOGENOM" id="CLU_1041794_0_0_0"/>
<dbReference type="KEGG" id="ccz:CCALI_00582"/>
<protein>
    <recommendedName>
        <fullName evidence="3">MetA-pathway of phenol degradation</fullName>
    </recommendedName>
</protein>
<reference evidence="2" key="1">
    <citation type="submission" date="2013-03" db="EMBL/GenBank/DDBJ databases">
        <title>Genome sequence of Chthonomonas calidirosea, the first sequenced genome from the Armatimonadetes phylum (formally candidate division OP10).</title>
        <authorList>
            <person name="Lee K.C.Y."/>
            <person name="Morgan X.C."/>
            <person name="Dunfield P.F."/>
            <person name="Tamas I."/>
            <person name="Houghton K.M."/>
            <person name="Vyssotski M."/>
            <person name="Ryan J.L.J."/>
            <person name="Lagutin K."/>
            <person name="McDonald I.R."/>
            <person name="Stott M.B."/>
        </authorList>
    </citation>
    <scope>NUCLEOTIDE SEQUENCE [LARGE SCALE GENOMIC DNA]</scope>
    <source>
        <strain evidence="2">DSM 23976 / ICMP 18418 / T49</strain>
    </source>
</reference>